<dbReference type="InterPro" id="IPR045800">
    <property type="entry name" value="HMBD"/>
</dbReference>
<feature type="domain" description="CzcB-like C-terminal circularly permuted SH3-like" evidence="8">
    <location>
        <begin position="333"/>
        <end position="395"/>
    </location>
</feature>
<evidence type="ECO:0000259" key="7">
    <source>
        <dbReference type="Pfam" id="PF25954"/>
    </source>
</evidence>
<keyword evidence="10" id="KW-1185">Reference proteome</keyword>
<feature type="domain" description="Heavy metal binding" evidence="4">
    <location>
        <begin position="46"/>
        <end position="72"/>
    </location>
</feature>
<dbReference type="GO" id="GO:0015679">
    <property type="term" value="P:plasma membrane copper ion transport"/>
    <property type="evidence" value="ECO:0007669"/>
    <property type="project" value="TreeGrafter"/>
</dbReference>
<feature type="domain" description="CusB-like beta-barrel" evidence="7">
    <location>
        <begin position="248"/>
        <end position="321"/>
    </location>
</feature>
<comment type="caution">
    <text evidence="9">The sequence shown here is derived from an EMBL/GenBank/DDBJ whole genome shotgun (WGS) entry which is preliminary data.</text>
</comment>
<dbReference type="InterPro" id="IPR058791">
    <property type="entry name" value="3HB_CusB"/>
</dbReference>
<feature type="domain" description="DUF3347" evidence="3">
    <location>
        <begin position="453"/>
        <end position="546"/>
    </location>
</feature>
<dbReference type="Pfam" id="PF19335">
    <property type="entry name" value="HMBD"/>
    <property type="match status" value="1"/>
</dbReference>
<dbReference type="InterPro" id="IPR058649">
    <property type="entry name" value="CzcB_C"/>
</dbReference>
<evidence type="ECO:0000259" key="5">
    <source>
        <dbReference type="Pfam" id="PF25869"/>
    </source>
</evidence>
<evidence type="ECO:0000259" key="6">
    <source>
        <dbReference type="Pfam" id="PF25919"/>
    </source>
</evidence>
<proteinExistence type="inferred from homology"/>
<dbReference type="Proteomes" id="UP000468581">
    <property type="component" value="Unassembled WGS sequence"/>
</dbReference>
<name>A0A6P0USL1_9FLAO</name>
<dbReference type="Pfam" id="PF11827">
    <property type="entry name" value="DUF3347"/>
    <property type="match status" value="1"/>
</dbReference>
<sequence length="590" mass="65592">MKTYIKYSGILIAGLLLGWLLFGRGGSSEVASNASHEHTEDENGMWTCSMHPQIQQPEPGQCPICAMDLVPVSAEDSGSLEEAQFKLSERAVALANIQTTMVGDVQSTEGGITLSGKIMENEEGMVMQASHFGGRVEKLYINSTGEKIYPGKLLAEIYSPKLVTAQEELLTALEIRSEQPELYKAVRSKLKLWKLSEAQIHEIQNSGKVKYNIPVYADVSGIVTEKMIEEGEHVSEGGALYKVTNLNTVWAVFDAYESQIKMLRKGQKVKVKVNAFPDEEIDAVIDFVDPVLNTTTRTVPVRVVLRNSNDKLKPGMFVSGRIVVNLQEGSSQISIPKSAVLWTGKRSVVYVKSPAEGSVFEMREVELGNAMNDSYMVISGLENGEEVVTNGAFTVDAAAQLQGKKSMMNKDGGRTSTGHEHHQMNMEGEQMNMEGEPMKMEVETAFQDQLRDVFLNYEKLKDHLVADKAEDAGKSAKAVLTSLEKVDMKLLKDQKMHQQWMAIEKEIRKTSTSIGNSKDIAEQRKAFKPLSEHMIYGVELFGINQKVYKQFCPMYDNNAGANWLSLEKEIRNPYFGDAMLTCGEVKKTIE</sequence>
<dbReference type="Pfam" id="PF25975">
    <property type="entry name" value="CzcB_C"/>
    <property type="match status" value="1"/>
</dbReference>
<dbReference type="PANTHER" id="PTHR30097:SF4">
    <property type="entry name" value="SLR6042 PROTEIN"/>
    <property type="match status" value="1"/>
</dbReference>
<keyword evidence="2" id="KW-0813">Transport</keyword>
<organism evidence="9 10">
    <name type="scientific">Leptobacterium flavescens</name>
    <dbReference type="NCBI Taxonomy" id="472055"/>
    <lineage>
        <taxon>Bacteria</taxon>
        <taxon>Pseudomonadati</taxon>
        <taxon>Bacteroidota</taxon>
        <taxon>Flavobacteriia</taxon>
        <taxon>Flavobacteriales</taxon>
        <taxon>Flavobacteriaceae</taxon>
        <taxon>Leptobacterium</taxon>
    </lineage>
</organism>
<dbReference type="GO" id="GO:0030288">
    <property type="term" value="C:outer membrane-bounded periplasmic space"/>
    <property type="evidence" value="ECO:0007669"/>
    <property type="project" value="TreeGrafter"/>
</dbReference>
<evidence type="ECO:0000313" key="9">
    <source>
        <dbReference type="EMBL" id="NER14809.1"/>
    </source>
</evidence>
<evidence type="ECO:0000259" key="8">
    <source>
        <dbReference type="Pfam" id="PF25975"/>
    </source>
</evidence>
<dbReference type="Pfam" id="PF25919">
    <property type="entry name" value="BSH_CusB"/>
    <property type="match status" value="1"/>
</dbReference>
<comment type="similarity">
    <text evidence="1">Belongs to the membrane fusion protein (MFP) (TC 8.A.1) family.</text>
</comment>
<dbReference type="GO" id="GO:0060003">
    <property type="term" value="P:copper ion export"/>
    <property type="evidence" value="ECO:0007669"/>
    <property type="project" value="TreeGrafter"/>
</dbReference>
<dbReference type="GO" id="GO:0016020">
    <property type="term" value="C:membrane"/>
    <property type="evidence" value="ECO:0007669"/>
    <property type="project" value="InterPro"/>
</dbReference>
<accession>A0A6P0USL1</accession>
<dbReference type="Gene3D" id="2.40.30.170">
    <property type="match status" value="1"/>
</dbReference>
<feature type="domain" description="CusB-like three alpha-helical bundle" evidence="5">
    <location>
        <begin position="162"/>
        <end position="210"/>
    </location>
</feature>
<dbReference type="InterPro" id="IPR058792">
    <property type="entry name" value="Beta-barrel_RND_2"/>
</dbReference>
<dbReference type="GO" id="GO:0022857">
    <property type="term" value="F:transmembrane transporter activity"/>
    <property type="evidence" value="ECO:0007669"/>
    <property type="project" value="InterPro"/>
</dbReference>
<feature type="domain" description="CusB-like barrel-sandwich hybrid" evidence="6">
    <location>
        <begin position="130"/>
        <end position="243"/>
    </location>
</feature>
<dbReference type="Gene3D" id="6.10.140.730">
    <property type="match status" value="1"/>
</dbReference>
<dbReference type="Gene3D" id="2.40.420.20">
    <property type="match status" value="1"/>
</dbReference>
<dbReference type="NCBIfam" id="TIGR01730">
    <property type="entry name" value="RND_mfp"/>
    <property type="match status" value="1"/>
</dbReference>
<protein>
    <submittedName>
        <fullName evidence="9">Efflux RND transporter periplasmic adaptor subunit</fullName>
    </submittedName>
</protein>
<dbReference type="AlphaFoldDB" id="A0A6P0USL1"/>
<evidence type="ECO:0000313" key="10">
    <source>
        <dbReference type="Proteomes" id="UP000468581"/>
    </source>
</evidence>
<evidence type="ECO:0000259" key="4">
    <source>
        <dbReference type="Pfam" id="PF19335"/>
    </source>
</evidence>
<dbReference type="InterPro" id="IPR051909">
    <property type="entry name" value="MFP_Cation_Efflux"/>
</dbReference>
<evidence type="ECO:0000259" key="3">
    <source>
        <dbReference type="Pfam" id="PF11827"/>
    </source>
</evidence>
<dbReference type="Pfam" id="PF25869">
    <property type="entry name" value="3HB_CusB"/>
    <property type="match status" value="1"/>
</dbReference>
<dbReference type="FunFam" id="2.40.30.170:FF:000010">
    <property type="entry name" value="Efflux RND transporter periplasmic adaptor subunit"/>
    <property type="match status" value="1"/>
</dbReference>
<dbReference type="InterPro" id="IPR006143">
    <property type="entry name" value="RND_pump_MFP"/>
</dbReference>
<dbReference type="InterPro" id="IPR021782">
    <property type="entry name" value="DUF3347"/>
</dbReference>
<dbReference type="InterPro" id="IPR058790">
    <property type="entry name" value="BSH_CusB"/>
</dbReference>
<gene>
    <name evidence="9" type="ORF">GWK08_15235</name>
</gene>
<reference evidence="9 10" key="1">
    <citation type="submission" date="2020-01" db="EMBL/GenBank/DDBJ databases">
        <title>Leptobacterium flavescens.</title>
        <authorList>
            <person name="Wang G."/>
        </authorList>
    </citation>
    <scope>NUCLEOTIDE SEQUENCE [LARGE SCALE GENOMIC DNA]</scope>
    <source>
        <strain evidence="9 10">KCTC 22160</strain>
    </source>
</reference>
<dbReference type="EMBL" id="JAABOO010000003">
    <property type="protein sequence ID" value="NER14809.1"/>
    <property type="molecule type" value="Genomic_DNA"/>
</dbReference>
<evidence type="ECO:0000256" key="2">
    <source>
        <dbReference type="ARBA" id="ARBA00022448"/>
    </source>
</evidence>
<dbReference type="SUPFAM" id="SSF111369">
    <property type="entry name" value="HlyD-like secretion proteins"/>
    <property type="match status" value="1"/>
</dbReference>
<dbReference type="RefSeq" id="WP_163608089.1">
    <property type="nucleotide sequence ID" value="NZ_JAABOO010000003.1"/>
</dbReference>
<dbReference type="GO" id="GO:0046914">
    <property type="term" value="F:transition metal ion binding"/>
    <property type="evidence" value="ECO:0007669"/>
    <property type="project" value="TreeGrafter"/>
</dbReference>
<dbReference type="PANTHER" id="PTHR30097">
    <property type="entry name" value="CATION EFFLUX SYSTEM PROTEIN CUSB"/>
    <property type="match status" value="1"/>
</dbReference>
<evidence type="ECO:0000256" key="1">
    <source>
        <dbReference type="ARBA" id="ARBA00009477"/>
    </source>
</evidence>
<dbReference type="Pfam" id="PF25954">
    <property type="entry name" value="Beta-barrel_RND_2"/>
    <property type="match status" value="1"/>
</dbReference>